<dbReference type="SUPFAM" id="SSF46785">
    <property type="entry name" value="Winged helix' DNA-binding domain"/>
    <property type="match status" value="1"/>
</dbReference>
<dbReference type="GO" id="GO:0003700">
    <property type="term" value="F:DNA-binding transcription factor activity"/>
    <property type="evidence" value="ECO:0007669"/>
    <property type="project" value="TreeGrafter"/>
</dbReference>
<dbReference type="Gene3D" id="3.30.450.40">
    <property type="match status" value="1"/>
</dbReference>
<keyword evidence="7" id="KW-1185">Reference proteome</keyword>
<dbReference type="GO" id="GO:0003677">
    <property type="term" value="F:DNA binding"/>
    <property type="evidence" value="ECO:0007669"/>
    <property type="project" value="UniProtKB-KW"/>
</dbReference>
<evidence type="ECO:0000313" key="7">
    <source>
        <dbReference type="Proteomes" id="UP000598174"/>
    </source>
</evidence>
<dbReference type="Pfam" id="PF01614">
    <property type="entry name" value="IclR_C"/>
    <property type="match status" value="1"/>
</dbReference>
<evidence type="ECO:0000259" key="4">
    <source>
        <dbReference type="PROSITE" id="PS51077"/>
    </source>
</evidence>
<dbReference type="InterPro" id="IPR014757">
    <property type="entry name" value="Tscrpt_reg_IclR_C"/>
</dbReference>
<dbReference type="AlphaFoldDB" id="A0A919J6Y4"/>
<evidence type="ECO:0000256" key="3">
    <source>
        <dbReference type="ARBA" id="ARBA00023163"/>
    </source>
</evidence>
<dbReference type="EMBL" id="BOMM01000050">
    <property type="protein sequence ID" value="GIE13749.1"/>
    <property type="molecule type" value="Genomic_DNA"/>
</dbReference>
<dbReference type="InterPro" id="IPR029016">
    <property type="entry name" value="GAF-like_dom_sf"/>
</dbReference>
<accession>A0A919J6Y4</accession>
<dbReference type="PROSITE" id="PS51077">
    <property type="entry name" value="HTH_ICLR"/>
    <property type="match status" value="1"/>
</dbReference>
<proteinExistence type="predicted"/>
<evidence type="ECO:0000256" key="1">
    <source>
        <dbReference type="ARBA" id="ARBA00023015"/>
    </source>
</evidence>
<dbReference type="InterPro" id="IPR050707">
    <property type="entry name" value="HTH_MetabolicPath_Reg"/>
</dbReference>
<evidence type="ECO:0000256" key="2">
    <source>
        <dbReference type="ARBA" id="ARBA00023125"/>
    </source>
</evidence>
<dbReference type="PANTHER" id="PTHR30136">
    <property type="entry name" value="HELIX-TURN-HELIX TRANSCRIPTIONAL REGULATOR, ICLR FAMILY"/>
    <property type="match status" value="1"/>
</dbReference>
<evidence type="ECO:0000313" key="6">
    <source>
        <dbReference type="EMBL" id="GIE13749.1"/>
    </source>
</evidence>
<dbReference type="InterPro" id="IPR036390">
    <property type="entry name" value="WH_DNA-bd_sf"/>
</dbReference>
<dbReference type="Proteomes" id="UP000598174">
    <property type="component" value="Unassembled WGS sequence"/>
</dbReference>
<sequence>MSELAFQIPPGAEIDEEGLPKSVLGKAQLLLAAFGAGAGRLRLTELSRRSGVPKASAYRLAQELVQWGLLERAGNGYQLGMRVFELGQRVPVAAILRRVSRPALVDLYAATRATVHLIVPDGAHVLFLEKIAGTANVLTHSEVGGRLPASCAASGKLFLATRPDAGEVLGDLARRDLMRPTTRSVPTVEALRVQLDDVRKHGYAVEIEEMLAGYSSLAVPITDAYDVVYACVSITMPTSQLIVPRLLPTVRATAEYISREVEQHSATRRCA</sequence>
<gene>
    <name evidence="6" type="ORF">Afe05nite_55890</name>
</gene>
<organism evidence="6 7">
    <name type="scientific">Paractinoplanes ferrugineus</name>
    <dbReference type="NCBI Taxonomy" id="113564"/>
    <lineage>
        <taxon>Bacteria</taxon>
        <taxon>Bacillati</taxon>
        <taxon>Actinomycetota</taxon>
        <taxon>Actinomycetes</taxon>
        <taxon>Micromonosporales</taxon>
        <taxon>Micromonosporaceae</taxon>
        <taxon>Paractinoplanes</taxon>
    </lineage>
</organism>
<evidence type="ECO:0000259" key="5">
    <source>
        <dbReference type="PROSITE" id="PS51078"/>
    </source>
</evidence>
<dbReference type="RefSeq" id="WP_203820186.1">
    <property type="nucleotide sequence ID" value="NZ_BAAABP010000002.1"/>
</dbReference>
<keyword evidence="3" id="KW-0804">Transcription</keyword>
<dbReference type="PROSITE" id="PS51078">
    <property type="entry name" value="ICLR_ED"/>
    <property type="match status" value="1"/>
</dbReference>
<dbReference type="InterPro" id="IPR005471">
    <property type="entry name" value="Tscrpt_reg_IclR_N"/>
</dbReference>
<reference evidence="6" key="1">
    <citation type="submission" date="2021-01" db="EMBL/GenBank/DDBJ databases">
        <title>Whole genome shotgun sequence of Actinoplanes ferrugineus NBRC 15555.</title>
        <authorList>
            <person name="Komaki H."/>
            <person name="Tamura T."/>
        </authorList>
    </citation>
    <scope>NUCLEOTIDE SEQUENCE</scope>
    <source>
        <strain evidence="6">NBRC 15555</strain>
    </source>
</reference>
<feature type="domain" description="HTH iclR-type" evidence="4">
    <location>
        <begin position="21"/>
        <end position="81"/>
    </location>
</feature>
<dbReference type="Pfam" id="PF09339">
    <property type="entry name" value="HTH_IclR"/>
    <property type="match status" value="1"/>
</dbReference>
<name>A0A919J6Y4_9ACTN</name>
<dbReference type="SUPFAM" id="SSF55781">
    <property type="entry name" value="GAF domain-like"/>
    <property type="match status" value="1"/>
</dbReference>
<dbReference type="SMART" id="SM00346">
    <property type="entry name" value="HTH_ICLR"/>
    <property type="match status" value="1"/>
</dbReference>
<dbReference type="Gene3D" id="1.10.10.10">
    <property type="entry name" value="Winged helix-like DNA-binding domain superfamily/Winged helix DNA-binding domain"/>
    <property type="match status" value="1"/>
</dbReference>
<keyword evidence="2" id="KW-0238">DNA-binding</keyword>
<feature type="domain" description="IclR-ED" evidence="5">
    <location>
        <begin position="82"/>
        <end position="263"/>
    </location>
</feature>
<comment type="caution">
    <text evidence="6">The sequence shown here is derived from an EMBL/GenBank/DDBJ whole genome shotgun (WGS) entry which is preliminary data.</text>
</comment>
<dbReference type="PANTHER" id="PTHR30136:SF24">
    <property type="entry name" value="HTH-TYPE TRANSCRIPTIONAL REPRESSOR ALLR"/>
    <property type="match status" value="1"/>
</dbReference>
<protein>
    <recommendedName>
        <fullName evidence="8">IclR family transcriptional regulator</fullName>
    </recommendedName>
</protein>
<keyword evidence="1" id="KW-0805">Transcription regulation</keyword>
<dbReference type="GO" id="GO:0045892">
    <property type="term" value="P:negative regulation of DNA-templated transcription"/>
    <property type="evidence" value="ECO:0007669"/>
    <property type="project" value="TreeGrafter"/>
</dbReference>
<evidence type="ECO:0008006" key="8">
    <source>
        <dbReference type="Google" id="ProtNLM"/>
    </source>
</evidence>
<dbReference type="InterPro" id="IPR036388">
    <property type="entry name" value="WH-like_DNA-bd_sf"/>
</dbReference>